<dbReference type="Proteomes" id="UP000574369">
    <property type="component" value="Unassembled WGS sequence"/>
</dbReference>
<proteinExistence type="predicted"/>
<dbReference type="EMBL" id="JACHXO010000010">
    <property type="protein sequence ID" value="MBB3197188.1"/>
    <property type="molecule type" value="Genomic_DNA"/>
</dbReference>
<dbReference type="RefSeq" id="WP_184295475.1">
    <property type="nucleotide sequence ID" value="NZ_JACHXO010000010.1"/>
</dbReference>
<reference evidence="1 2" key="1">
    <citation type="submission" date="2020-08" db="EMBL/GenBank/DDBJ databases">
        <title>Genomic Encyclopedia of Type Strains, Phase III (KMG-III): the genomes of soil and plant-associated and newly described type strains.</title>
        <authorList>
            <person name="Whitman W."/>
        </authorList>
    </citation>
    <scope>NUCLEOTIDE SEQUENCE [LARGE SCALE GENOMIC DNA]</scope>
    <source>
        <strain evidence="1 2">CECT 7247</strain>
    </source>
</reference>
<gene>
    <name evidence="1" type="ORF">FHS28_004613</name>
</gene>
<organism evidence="1 2">
    <name type="scientific">Roseateles terrae</name>
    <dbReference type="NCBI Taxonomy" id="431060"/>
    <lineage>
        <taxon>Bacteria</taxon>
        <taxon>Pseudomonadati</taxon>
        <taxon>Pseudomonadota</taxon>
        <taxon>Betaproteobacteria</taxon>
        <taxon>Burkholderiales</taxon>
        <taxon>Sphaerotilaceae</taxon>
        <taxon>Roseateles</taxon>
    </lineage>
</organism>
<sequence>MNRVIPLQVPWMVAPSMPSLKLYSEEYGSTRVELFAFFGFVPENRDVSPVFAPSYDTDGVALDSKNLSGRYQLICLDFEKVGWVRRSPQHSDSDVVDESRFDWSCVKGRPEPNEQPADWHTRVMQDWSITRISPDPSVYIVENSDWNNEESKRFGLTHYLILGEYCYIEILAGAMEWSSKGSLNGW</sequence>
<comment type="caution">
    <text evidence="1">The sequence shown here is derived from an EMBL/GenBank/DDBJ whole genome shotgun (WGS) entry which is preliminary data.</text>
</comment>
<name>A0ABR6H0F6_9BURK</name>
<keyword evidence="2" id="KW-1185">Reference proteome</keyword>
<accession>A0ABR6H0F6</accession>
<protein>
    <submittedName>
        <fullName evidence="1">Uncharacterized protein</fullName>
    </submittedName>
</protein>
<evidence type="ECO:0000313" key="2">
    <source>
        <dbReference type="Proteomes" id="UP000574369"/>
    </source>
</evidence>
<evidence type="ECO:0000313" key="1">
    <source>
        <dbReference type="EMBL" id="MBB3197188.1"/>
    </source>
</evidence>